<organism evidence="3 4">
    <name type="scientific">Planctobacterium marinum</name>
    <dbReference type="NCBI Taxonomy" id="1631968"/>
    <lineage>
        <taxon>Bacteria</taxon>
        <taxon>Pseudomonadati</taxon>
        <taxon>Pseudomonadota</taxon>
        <taxon>Gammaproteobacteria</taxon>
        <taxon>Alteromonadales</taxon>
        <taxon>Alteromonadaceae</taxon>
        <taxon>Planctobacterium</taxon>
    </lineage>
</organism>
<dbReference type="InterPro" id="IPR041698">
    <property type="entry name" value="Methyltransf_25"/>
</dbReference>
<accession>A0AA48HS75</accession>
<evidence type="ECO:0000259" key="2">
    <source>
        <dbReference type="Pfam" id="PF13649"/>
    </source>
</evidence>
<dbReference type="Pfam" id="PF13649">
    <property type="entry name" value="Methyltransf_25"/>
    <property type="match status" value="1"/>
</dbReference>
<protein>
    <submittedName>
        <fullName evidence="3">Tellurite resistance protein</fullName>
    </submittedName>
</protein>
<dbReference type="KEGG" id="pmaw:MACH26_03940"/>
<dbReference type="CDD" id="cd02440">
    <property type="entry name" value="AdoMet_MTases"/>
    <property type="match status" value="1"/>
</dbReference>
<dbReference type="GO" id="GO:0016740">
    <property type="term" value="F:transferase activity"/>
    <property type="evidence" value="ECO:0007669"/>
    <property type="project" value="UniProtKB-KW"/>
</dbReference>
<reference evidence="3" key="1">
    <citation type="submission" date="2023-01" db="EMBL/GenBank/DDBJ databases">
        <title>Complete genome sequence of Planctobacterium marinum strain Dej080120_11.</title>
        <authorList>
            <person name="Ueki S."/>
            <person name="Maruyama F."/>
        </authorList>
    </citation>
    <scope>NUCLEOTIDE SEQUENCE</scope>
    <source>
        <strain evidence="3">Dej080120_11</strain>
    </source>
</reference>
<evidence type="ECO:0000256" key="1">
    <source>
        <dbReference type="ARBA" id="ARBA00022679"/>
    </source>
</evidence>
<dbReference type="RefSeq" id="WP_338290738.1">
    <property type="nucleotide sequence ID" value="NZ_AP027272.1"/>
</dbReference>
<dbReference type="PANTHER" id="PTHR43861">
    <property type="entry name" value="TRANS-ACONITATE 2-METHYLTRANSFERASE-RELATED"/>
    <property type="match status" value="1"/>
</dbReference>
<keyword evidence="1" id="KW-0808">Transferase</keyword>
<name>A0AA48HS75_9ALTE</name>
<proteinExistence type="predicted"/>
<evidence type="ECO:0000313" key="4">
    <source>
        <dbReference type="Proteomes" id="UP001333710"/>
    </source>
</evidence>
<sequence>MKAMTNDYYQKRIQKGHSKIVEAAIVHNHSQYSVAIDCGCGVGNDARYLQEKGYEVHAFDKDERAIALCRENAPVTDKLHWYQASFEDFAYPKAGLVIANSALFFCRESHFYSVWHRIEDALEPGGVFCGDFLGVDDDSNHAKNKTSTKFFTKAQLQQLFTGFDVIGIKERNGLYPTMTGREKHWHAFSVIARKPF</sequence>
<dbReference type="Proteomes" id="UP001333710">
    <property type="component" value="Chromosome"/>
</dbReference>
<dbReference type="Gene3D" id="3.40.50.150">
    <property type="entry name" value="Vaccinia Virus protein VP39"/>
    <property type="match status" value="1"/>
</dbReference>
<dbReference type="EMBL" id="AP027272">
    <property type="protein sequence ID" value="BDX04873.1"/>
    <property type="molecule type" value="Genomic_DNA"/>
</dbReference>
<dbReference type="AlphaFoldDB" id="A0AA48HS75"/>
<feature type="domain" description="Methyltransferase" evidence="2">
    <location>
        <begin position="36"/>
        <end position="126"/>
    </location>
</feature>
<gene>
    <name evidence="3" type="ORF">MACH26_03940</name>
</gene>
<evidence type="ECO:0000313" key="3">
    <source>
        <dbReference type="EMBL" id="BDX04873.1"/>
    </source>
</evidence>
<dbReference type="InterPro" id="IPR029063">
    <property type="entry name" value="SAM-dependent_MTases_sf"/>
</dbReference>
<keyword evidence="4" id="KW-1185">Reference proteome</keyword>
<dbReference type="SUPFAM" id="SSF53335">
    <property type="entry name" value="S-adenosyl-L-methionine-dependent methyltransferases"/>
    <property type="match status" value="1"/>
</dbReference>